<evidence type="ECO:0000313" key="5">
    <source>
        <dbReference type="Proteomes" id="UP000262172"/>
    </source>
</evidence>
<accession>A0A371NU68</accession>
<feature type="coiled-coil region" evidence="2">
    <location>
        <begin position="81"/>
        <end position="108"/>
    </location>
</feature>
<feature type="domain" description="HTH merR-type" evidence="3">
    <location>
        <begin position="1"/>
        <end position="68"/>
    </location>
</feature>
<gene>
    <name evidence="4" type="ORF">DY023_11210</name>
</gene>
<name>A0A371NU68_9MICO</name>
<reference evidence="4 5" key="1">
    <citation type="submission" date="2018-08" db="EMBL/GenBank/DDBJ databases">
        <title>Isolation, diversity and antifungal activity of Actinobacteria from cow dung.</title>
        <authorList>
            <person name="Ling L."/>
        </authorList>
    </citation>
    <scope>NUCLEOTIDE SEQUENCE [LARGE SCALE GENOMIC DNA]</scope>
    <source>
        <strain evidence="4 5">NEAU-LLE</strain>
    </source>
</reference>
<dbReference type="AlphaFoldDB" id="A0A371NU68"/>
<dbReference type="InterPro" id="IPR000551">
    <property type="entry name" value="MerR-type_HTH_dom"/>
</dbReference>
<keyword evidence="1" id="KW-0238">DNA-binding</keyword>
<keyword evidence="5" id="KW-1185">Reference proteome</keyword>
<evidence type="ECO:0000259" key="3">
    <source>
        <dbReference type="PROSITE" id="PS50937"/>
    </source>
</evidence>
<dbReference type="PROSITE" id="PS00552">
    <property type="entry name" value="HTH_MERR_1"/>
    <property type="match status" value="1"/>
</dbReference>
<sequence>MTIGELSARTGVSVRALRHYEQNGLIAAVRTTAGHRRFAPTAVEDVRRIRLFLDAGMPLAVVARVVECFVDDGVHLHACVADALREHLDVVQQRIDDLDDQRRTLNRLQELVAV</sequence>
<evidence type="ECO:0000313" key="4">
    <source>
        <dbReference type="EMBL" id="REJ05203.1"/>
    </source>
</evidence>
<dbReference type="SMART" id="SM00422">
    <property type="entry name" value="HTH_MERR"/>
    <property type="match status" value="1"/>
</dbReference>
<evidence type="ECO:0000256" key="2">
    <source>
        <dbReference type="SAM" id="Coils"/>
    </source>
</evidence>
<dbReference type="SUPFAM" id="SSF46955">
    <property type="entry name" value="Putative DNA-binding domain"/>
    <property type="match status" value="1"/>
</dbReference>
<dbReference type="Proteomes" id="UP000262172">
    <property type="component" value="Unassembled WGS sequence"/>
</dbReference>
<dbReference type="PANTHER" id="PTHR30204:SF97">
    <property type="entry name" value="MERR FAMILY REGULATORY PROTEIN"/>
    <property type="match status" value="1"/>
</dbReference>
<dbReference type="PROSITE" id="PS50937">
    <property type="entry name" value="HTH_MERR_2"/>
    <property type="match status" value="1"/>
</dbReference>
<dbReference type="OrthoDB" id="9802039at2"/>
<dbReference type="InterPro" id="IPR047057">
    <property type="entry name" value="MerR_fam"/>
</dbReference>
<dbReference type="PANTHER" id="PTHR30204">
    <property type="entry name" value="REDOX-CYCLING DRUG-SENSING TRANSCRIPTIONAL ACTIVATOR SOXR"/>
    <property type="match status" value="1"/>
</dbReference>
<proteinExistence type="predicted"/>
<dbReference type="GO" id="GO:0003700">
    <property type="term" value="F:DNA-binding transcription factor activity"/>
    <property type="evidence" value="ECO:0007669"/>
    <property type="project" value="InterPro"/>
</dbReference>
<dbReference type="EMBL" id="QUAB01000043">
    <property type="protein sequence ID" value="REJ05203.1"/>
    <property type="molecule type" value="Genomic_DNA"/>
</dbReference>
<organism evidence="4 5">
    <name type="scientific">Microbacterium bovistercoris</name>
    <dbReference type="NCBI Taxonomy" id="2293570"/>
    <lineage>
        <taxon>Bacteria</taxon>
        <taxon>Bacillati</taxon>
        <taxon>Actinomycetota</taxon>
        <taxon>Actinomycetes</taxon>
        <taxon>Micrococcales</taxon>
        <taxon>Microbacteriaceae</taxon>
        <taxon>Microbacterium</taxon>
    </lineage>
</organism>
<dbReference type="Pfam" id="PF13411">
    <property type="entry name" value="MerR_1"/>
    <property type="match status" value="1"/>
</dbReference>
<dbReference type="Gene3D" id="1.10.1660.10">
    <property type="match status" value="1"/>
</dbReference>
<keyword evidence="2" id="KW-0175">Coiled coil</keyword>
<dbReference type="PRINTS" id="PR00040">
    <property type="entry name" value="HTHMERR"/>
</dbReference>
<comment type="caution">
    <text evidence="4">The sequence shown here is derived from an EMBL/GenBank/DDBJ whole genome shotgun (WGS) entry which is preliminary data.</text>
</comment>
<dbReference type="InterPro" id="IPR009061">
    <property type="entry name" value="DNA-bd_dom_put_sf"/>
</dbReference>
<protein>
    <submittedName>
        <fullName evidence="4">MerR family transcriptional regulator</fullName>
    </submittedName>
</protein>
<evidence type="ECO:0000256" key="1">
    <source>
        <dbReference type="ARBA" id="ARBA00023125"/>
    </source>
</evidence>
<dbReference type="GO" id="GO:0003677">
    <property type="term" value="F:DNA binding"/>
    <property type="evidence" value="ECO:0007669"/>
    <property type="project" value="UniProtKB-KW"/>
</dbReference>